<dbReference type="RefSeq" id="XP_016480597.1">
    <property type="nucleotide sequence ID" value="XM_016625111.1"/>
</dbReference>
<dbReference type="Pfam" id="PF07727">
    <property type="entry name" value="RVT_2"/>
    <property type="match status" value="2"/>
</dbReference>
<dbReference type="PaxDb" id="4097-A0A1S4AV38"/>
<feature type="domain" description="Reverse transcriptase Ty1/copia-type" evidence="1">
    <location>
        <begin position="72"/>
        <end position="156"/>
    </location>
</feature>
<reference evidence="2" key="1">
    <citation type="submission" date="2025-08" db="UniProtKB">
        <authorList>
            <consortium name="RefSeq"/>
        </authorList>
    </citation>
    <scope>IDENTIFICATION</scope>
</reference>
<organism evidence="2">
    <name type="scientific">Nicotiana tabacum</name>
    <name type="common">Common tobacco</name>
    <dbReference type="NCBI Taxonomy" id="4097"/>
    <lineage>
        <taxon>Eukaryota</taxon>
        <taxon>Viridiplantae</taxon>
        <taxon>Streptophyta</taxon>
        <taxon>Embryophyta</taxon>
        <taxon>Tracheophyta</taxon>
        <taxon>Spermatophyta</taxon>
        <taxon>Magnoliopsida</taxon>
        <taxon>eudicotyledons</taxon>
        <taxon>Gunneridae</taxon>
        <taxon>Pentapetalae</taxon>
        <taxon>asterids</taxon>
        <taxon>lamiids</taxon>
        <taxon>Solanales</taxon>
        <taxon>Solanaceae</taxon>
        <taxon>Nicotianoideae</taxon>
        <taxon>Nicotianeae</taxon>
        <taxon>Nicotiana</taxon>
    </lineage>
</organism>
<gene>
    <name evidence="2" type="primary">LOC107801736</name>
</gene>
<dbReference type="OrthoDB" id="414945at2759"/>
<dbReference type="PANTHER" id="PTHR11439">
    <property type="entry name" value="GAG-POL-RELATED RETROTRANSPOSON"/>
    <property type="match status" value="1"/>
</dbReference>
<sequence length="385" mass="42965">MTIIRCILAIIVKKGWGLYQLDVNNAFLHEDLHKEVYMKFPAGFPSPSPTHVCRLKKSLYGLRQASRQCGCGSSVSQVAVYIDDILLTGNNEQELTELKHFLDAEFKIKDLGHLSFFLVMEILQEPSGLLVSQRKCTFELLIEFSCLDLSPVTSPLDPSIKLFAGVGPPIPDLSIYRRLHGKLNLLTHTRPDLSFAVQHLYQFMQDPRSPHLAAAMHCLRYLLKDPGLGLFMSSSPSFDLLAFCDSDWGSCPDSRRSISGFFISLGGCPISWKCKKQPSVSLSSAEAEYRSMRRVVAKLTWLHRLLTDISVPPSLPIPLHSDSQAAIHIAKTLFFMRGRNTSNLIAILSANSFNLVSSPFPFFLLVLNWPISSPNLFLGLLIVSS</sequence>
<protein>
    <submittedName>
        <fullName evidence="2">Uncharacterized mitochondrial protein AtMg00810-like</fullName>
    </submittedName>
</protein>
<dbReference type="InterPro" id="IPR013103">
    <property type="entry name" value="RVT_2"/>
</dbReference>
<feature type="domain" description="Reverse transcriptase Ty1/copia-type" evidence="1">
    <location>
        <begin position="2"/>
        <end position="67"/>
    </location>
</feature>
<proteinExistence type="predicted"/>
<dbReference type="STRING" id="4097.A0A1S4AV38"/>
<name>A0A1S4AV38_TOBAC</name>
<dbReference type="AlphaFoldDB" id="A0A1S4AV38"/>
<dbReference type="KEGG" id="nta:107801736"/>
<dbReference type="InterPro" id="IPR043502">
    <property type="entry name" value="DNA/RNA_pol_sf"/>
</dbReference>
<dbReference type="CDD" id="cd09272">
    <property type="entry name" value="RNase_HI_RT_Ty1"/>
    <property type="match status" value="1"/>
</dbReference>
<dbReference type="PANTHER" id="PTHR11439:SF447">
    <property type="entry name" value="REVERSE TRANSCRIPTASE TY1_COPIA-TYPE DOMAIN-CONTAINING PROTEIN"/>
    <property type="match status" value="1"/>
</dbReference>
<evidence type="ECO:0000313" key="2">
    <source>
        <dbReference type="RefSeq" id="XP_016480597.1"/>
    </source>
</evidence>
<dbReference type="SUPFAM" id="SSF56672">
    <property type="entry name" value="DNA/RNA polymerases"/>
    <property type="match status" value="1"/>
</dbReference>
<accession>A0A1S4AV38</accession>
<evidence type="ECO:0000259" key="1">
    <source>
        <dbReference type="Pfam" id="PF07727"/>
    </source>
</evidence>